<proteinExistence type="predicted"/>
<sequence>MLFCYYNIFYYIQDVPCLTARAEPGFRQGSGWGTGACITSSLYVANCI</sequence>
<reference evidence="1" key="1">
    <citation type="submission" date="2014-09" db="EMBL/GenBank/DDBJ databases">
        <authorList>
            <person name="Magalhaes I.L.F."/>
            <person name="Oliveira U."/>
            <person name="Santos F.R."/>
            <person name="Vidigal T.H.D.A."/>
            <person name="Brescovit A.D."/>
            <person name="Santos A.J."/>
        </authorList>
    </citation>
    <scope>NUCLEOTIDE SEQUENCE</scope>
    <source>
        <tissue evidence="1">Shoot tissue taken approximately 20 cm above the soil surface</tissue>
    </source>
</reference>
<dbReference type="EMBL" id="GBRH01241865">
    <property type="protein sequence ID" value="JAD56030.1"/>
    <property type="molecule type" value="Transcribed_RNA"/>
</dbReference>
<accession>A0A0A9B4E0</accession>
<evidence type="ECO:0000313" key="1">
    <source>
        <dbReference type="EMBL" id="JAD56030.1"/>
    </source>
</evidence>
<protein>
    <submittedName>
        <fullName evidence="1">Uncharacterized protein</fullName>
    </submittedName>
</protein>
<reference evidence="1" key="2">
    <citation type="journal article" date="2015" name="Data Brief">
        <title>Shoot transcriptome of the giant reed, Arundo donax.</title>
        <authorList>
            <person name="Barrero R.A."/>
            <person name="Guerrero F.D."/>
            <person name="Moolhuijzen P."/>
            <person name="Goolsby J.A."/>
            <person name="Tidwell J."/>
            <person name="Bellgard S.E."/>
            <person name="Bellgard M.I."/>
        </authorList>
    </citation>
    <scope>NUCLEOTIDE SEQUENCE</scope>
    <source>
        <tissue evidence="1">Shoot tissue taken approximately 20 cm above the soil surface</tissue>
    </source>
</reference>
<name>A0A0A9B4E0_ARUDO</name>
<organism evidence="1">
    <name type="scientific">Arundo donax</name>
    <name type="common">Giant reed</name>
    <name type="synonym">Donax arundinaceus</name>
    <dbReference type="NCBI Taxonomy" id="35708"/>
    <lineage>
        <taxon>Eukaryota</taxon>
        <taxon>Viridiplantae</taxon>
        <taxon>Streptophyta</taxon>
        <taxon>Embryophyta</taxon>
        <taxon>Tracheophyta</taxon>
        <taxon>Spermatophyta</taxon>
        <taxon>Magnoliopsida</taxon>
        <taxon>Liliopsida</taxon>
        <taxon>Poales</taxon>
        <taxon>Poaceae</taxon>
        <taxon>PACMAD clade</taxon>
        <taxon>Arundinoideae</taxon>
        <taxon>Arundineae</taxon>
        <taxon>Arundo</taxon>
    </lineage>
</organism>
<dbReference type="AlphaFoldDB" id="A0A0A9B4E0"/>